<accession>A0A1B9G6I7</accession>
<feature type="compositionally biased region" description="Basic and acidic residues" evidence="1">
    <location>
        <begin position="134"/>
        <end position="149"/>
    </location>
</feature>
<dbReference type="OrthoDB" id="10581737at2759"/>
<reference evidence="3" key="4">
    <citation type="submission" date="2024-02" db="EMBL/GenBank/DDBJ databases">
        <title>Comparative genomics of Cryptococcus and Kwoniella reveals pathogenesis evolution and contrasting modes of karyotype evolution via chromosome fusion or intercentromeric recombination.</title>
        <authorList>
            <person name="Coelho M.A."/>
            <person name="David-Palma M."/>
            <person name="Shea T."/>
            <person name="Bowers K."/>
            <person name="McGinley-Smith S."/>
            <person name="Mohammad A.W."/>
            <person name="Gnirke A."/>
            <person name="Yurkov A.M."/>
            <person name="Nowrousian M."/>
            <person name="Sun S."/>
            <person name="Cuomo C.A."/>
            <person name="Heitman J."/>
        </authorList>
    </citation>
    <scope>NUCLEOTIDE SEQUENCE</scope>
    <source>
        <strain evidence="3">CBS 10118</strain>
    </source>
</reference>
<feature type="region of interest" description="Disordered" evidence="1">
    <location>
        <begin position="124"/>
        <end position="153"/>
    </location>
</feature>
<gene>
    <name evidence="2" type="ORF">I302_04340</name>
    <name evidence="3" type="ORF">I302_100963</name>
</gene>
<reference evidence="3" key="2">
    <citation type="submission" date="2013-07" db="EMBL/GenBank/DDBJ databases">
        <authorList>
            <consortium name="The Broad Institute Genome Sequencing Platform"/>
            <person name="Cuomo C."/>
            <person name="Litvintseva A."/>
            <person name="Chen Y."/>
            <person name="Heitman J."/>
            <person name="Sun S."/>
            <person name="Springer D."/>
            <person name="Dromer F."/>
            <person name="Young S.K."/>
            <person name="Zeng Q."/>
            <person name="Gargeya S."/>
            <person name="Fitzgerald M."/>
            <person name="Abouelleil A."/>
            <person name="Alvarado L."/>
            <person name="Berlin A.M."/>
            <person name="Chapman S.B."/>
            <person name="Dewar J."/>
            <person name="Goldberg J."/>
            <person name="Griggs A."/>
            <person name="Gujja S."/>
            <person name="Hansen M."/>
            <person name="Howarth C."/>
            <person name="Imamovic A."/>
            <person name="Larimer J."/>
            <person name="McCowan C."/>
            <person name="Murphy C."/>
            <person name="Pearson M."/>
            <person name="Priest M."/>
            <person name="Roberts A."/>
            <person name="Saif S."/>
            <person name="Shea T."/>
            <person name="Sykes S."/>
            <person name="Wortman J."/>
            <person name="Nusbaum C."/>
            <person name="Birren B."/>
        </authorList>
    </citation>
    <scope>NUCLEOTIDE SEQUENCE</scope>
    <source>
        <strain evidence="3">CBS 10118</strain>
    </source>
</reference>
<name>A0A1B9G6I7_9TREE</name>
<reference evidence="2" key="3">
    <citation type="submission" date="2014-01" db="EMBL/GenBank/DDBJ databases">
        <title>Evolution of pathogenesis and genome organization in the Tremellales.</title>
        <authorList>
            <person name="Cuomo C."/>
            <person name="Litvintseva A."/>
            <person name="Heitman J."/>
            <person name="Chen Y."/>
            <person name="Sun S."/>
            <person name="Springer D."/>
            <person name="Dromer F."/>
            <person name="Young S."/>
            <person name="Zeng Q."/>
            <person name="Chapman S."/>
            <person name="Gujja S."/>
            <person name="Saif S."/>
            <person name="Birren B."/>
        </authorList>
    </citation>
    <scope>NUCLEOTIDE SEQUENCE</scope>
    <source>
        <strain evidence="2">CBS 10118</strain>
    </source>
</reference>
<evidence type="ECO:0000313" key="4">
    <source>
        <dbReference type="Proteomes" id="UP000092730"/>
    </source>
</evidence>
<sequence length="197" mass="21987">MSTPTSHVTKPYPLDRSLSGAYTASTGEGKRPGYFLAHRARYEDDRSGGYILTIHSKPVFTVGTDLPNSEIMSALNREAKSFYRQTNHRFLNVLPLSLATNDTAQFELLSKTLEDVVMDSNKGGGTRFKSIAPKRGDYSKLNPRTDRSDNSLADQEFQLSDVRDDTTLTEKSRFVIDYEAHFVGRNLVPVSEESTAV</sequence>
<organism evidence="2">
    <name type="scientific">Kwoniella bestiolae CBS 10118</name>
    <dbReference type="NCBI Taxonomy" id="1296100"/>
    <lineage>
        <taxon>Eukaryota</taxon>
        <taxon>Fungi</taxon>
        <taxon>Dikarya</taxon>
        <taxon>Basidiomycota</taxon>
        <taxon>Agaricomycotina</taxon>
        <taxon>Tremellomycetes</taxon>
        <taxon>Tremellales</taxon>
        <taxon>Cryptococcaceae</taxon>
        <taxon>Kwoniella</taxon>
    </lineage>
</organism>
<dbReference type="VEuPathDB" id="FungiDB:I302_04340"/>
<dbReference type="EMBL" id="KI894020">
    <property type="protein sequence ID" value="OCF26654.1"/>
    <property type="molecule type" value="Genomic_DNA"/>
</dbReference>
<keyword evidence="4" id="KW-1185">Reference proteome</keyword>
<dbReference type="EMBL" id="CP144541">
    <property type="protein sequence ID" value="WVW79000.1"/>
    <property type="molecule type" value="Genomic_DNA"/>
</dbReference>
<protein>
    <submittedName>
        <fullName evidence="2">Uncharacterized protein</fullName>
    </submittedName>
</protein>
<proteinExistence type="predicted"/>
<dbReference type="Proteomes" id="UP000092730">
    <property type="component" value="Chromosome 1"/>
</dbReference>
<dbReference type="GeneID" id="30208739"/>
<evidence type="ECO:0000256" key="1">
    <source>
        <dbReference type="SAM" id="MobiDB-lite"/>
    </source>
</evidence>
<dbReference type="KEGG" id="kbi:30208739"/>
<evidence type="ECO:0000313" key="3">
    <source>
        <dbReference type="EMBL" id="WVW79000.1"/>
    </source>
</evidence>
<reference evidence="2" key="1">
    <citation type="submission" date="2013-07" db="EMBL/GenBank/DDBJ databases">
        <title>The Genome Sequence of Cryptococcus bestiolae CBS10118.</title>
        <authorList>
            <consortium name="The Broad Institute Genome Sequencing Platform"/>
            <person name="Cuomo C."/>
            <person name="Litvintseva A."/>
            <person name="Chen Y."/>
            <person name="Heitman J."/>
            <person name="Sun S."/>
            <person name="Springer D."/>
            <person name="Dromer F."/>
            <person name="Young S.K."/>
            <person name="Zeng Q."/>
            <person name="Gargeya S."/>
            <person name="Fitzgerald M."/>
            <person name="Abouelleil A."/>
            <person name="Alvarado L."/>
            <person name="Berlin A.M."/>
            <person name="Chapman S.B."/>
            <person name="Dewar J."/>
            <person name="Goldberg J."/>
            <person name="Griggs A."/>
            <person name="Gujja S."/>
            <person name="Hansen M."/>
            <person name="Howarth C."/>
            <person name="Imamovic A."/>
            <person name="Larimer J."/>
            <person name="McCowan C."/>
            <person name="Murphy C."/>
            <person name="Pearson M."/>
            <person name="Priest M."/>
            <person name="Roberts A."/>
            <person name="Saif S."/>
            <person name="Shea T."/>
            <person name="Sykes S."/>
            <person name="Wortman J."/>
            <person name="Nusbaum C."/>
            <person name="Birren B."/>
        </authorList>
    </citation>
    <scope>NUCLEOTIDE SEQUENCE [LARGE SCALE GENOMIC DNA]</scope>
    <source>
        <strain evidence="2">CBS 10118</strain>
    </source>
</reference>
<dbReference type="RefSeq" id="XP_019047724.1">
    <property type="nucleotide sequence ID" value="XM_019190976.1"/>
</dbReference>
<evidence type="ECO:0000313" key="2">
    <source>
        <dbReference type="EMBL" id="OCF26654.1"/>
    </source>
</evidence>
<dbReference type="AlphaFoldDB" id="A0A1B9G6I7"/>